<dbReference type="AlphaFoldDB" id="A0AA38GFD5"/>
<feature type="region of interest" description="Disordered" evidence="1">
    <location>
        <begin position="48"/>
        <end position="86"/>
    </location>
</feature>
<reference evidence="3 4" key="1">
    <citation type="journal article" date="2021" name="Nat. Plants">
        <title>The Taxus genome provides insights into paclitaxel biosynthesis.</title>
        <authorList>
            <person name="Xiong X."/>
            <person name="Gou J."/>
            <person name="Liao Q."/>
            <person name="Li Y."/>
            <person name="Zhou Q."/>
            <person name="Bi G."/>
            <person name="Li C."/>
            <person name="Du R."/>
            <person name="Wang X."/>
            <person name="Sun T."/>
            <person name="Guo L."/>
            <person name="Liang H."/>
            <person name="Lu P."/>
            <person name="Wu Y."/>
            <person name="Zhang Z."/>
            <person name="Ro D.K."/>
            <person name="Shang Y."/>
            <person name="Huang S."/>
            <person name="Yan J."/>
        </authorList>
    </citation>
    <scope>NUCLEOTIDE SEQUENCE [LARGE SCALE GENOMIC DNA]</scope>
    <source>
        <strain evidence="3">Ta-2019</strain>
    </source>
</reference>
<keyword evidence="4" id="KW-1185">Reference proteome</keyword>
<organism evidence="3 4">
    <name type="scientific">Taxus chinensis</name>
    <name type="common">Chinese yew</name>
    <name type="synonym">Taxus wallichiana var. chinensis</name>
    <dbReference type="NCBI Taxonomy" id="29808"/>
    <lineage>
        <taxon>Eukaryota</taxon>
        <taxon>Viridiplantae</taxon>
        <taxon>Streptophyta</taxon>
        <taxon>Embryophyta</taxon>
        <taxon>Tracheophyta</taxon>
        <taxon>Spermatophyta</taxon>
        <taxon>Pinopsida</taxon>
        <taxon>Pinidae</taxon>
        <taxon>Conifers II</taxon>
        <taxon>Cupressales</taxon>
        <taxon>Taxaceae</taxon>
        <taxon>Taxus</taxon>
    </lineage>
</organism>
<feature type="compositionally biased region" description="Acidic residues" evidence="1">
    <location>
        <begin position="71"/>
        <end position="86"/>
    </location>
</feature>
<evidence type="ECO:0000256" key="2">
    <source>
        <dbReference type="SAM" id="Phobius"/>
    </source>
</evidence>
<feature type="non-terminal residue" evidence="3">
    <location>
        <position position="1"/>
    </location>
</feature>
<keyword evidence="2" id="KW-0472">Membrane</keyword>
<sequence length="86" mass="9498">GAYVERLILDILSTKLISLVVGAIGAALVYLQLNPKVDKNKYVEGEFTLPASPKGNHTMENISAPKPIEPIEVEDEEDECEDWSIE</sequence>
<name>A0AA38GFD5_TAXCH</name>
<evidence type="ECO:0000313" key="4">
    <source>
        <dbReference type="Proteomes" id="UP000824469"/>
    </source>
</evidence>
<feature type="transmembrane region" description="Helical" evidence="2">
    <location>
        <begin position="12"/>
        <end position="31"/>
    </location>
</feature>
<feature type="non-terminal residue" evidence="3">
    <location>
        <position position="86"/>
    </location>
</feature>
<keyword evidence="2" id="KW-1133">Transmembrane helix</keyword>
<protein>
    <submittedName>
        <fullName evidence="3">Uncharacterized protein</fullName>
    </submittedName>
</protein>
<accession>A0AA38GFD5</accession>
<evidence type="ECO:0000313" key="3">
    <source>
        <dbReference type="EMBL" id="KAH9320753.1"/>
    </source>
</evidence>
<comment type="caution">
    <text evidence="3">The sequence shown here is derived from an EMBL/GenBank/DDBJ whole genome shotgun (WGS) entry which is preliminary data.</text>
</comment>
<dbReference type="Proteomes" id="UP000824469">
    <property type="component" value="Unassembled WGS sequence"/>
</dbReference>
<dbReference type="EMBL" id="JAHRHJ020000003">
    <property type="protein sequence ID" value="KAH9320753.1"/>
    <property type="molecule type" value="Genomic_DNA"/>
</dbReference>
<gene>
    <name evidence="3" type="ORF">KI387_015392</name>
</gene>
<evidence type="ECO:0000256" key="1">
    <source>
        <dbReference type="SAM" id="MobiDB-lite"/>
    </source>
</evidence>
<proteinExistence type="predicted"/>
<keyword evidence="2" id="KW-0812">Transmembrane</keyword>